<dbReference type="AlphaFoldDB" id="A0A261UEA8"/>
<proteinExistence type="predicted"/>
<accession>A0A261UEA8</accession>
<name>A0A261UEA8_9BORD</name>
<comment type="caution">
    <text evidence="1">The sequence shown here is derived from an EMBL/GenBank/DDBJ whole genome shotgun (WGS) entry which is preliminary data.</text>
</comment>
<keyword evidence="2" id="KW-1185">Reference proteome</keyword>
<dbReference type="EMBL" id="NEVS01000004">
    <property type="protein sequence ID" value="OZI59931.1"/>
    <property type="molecule type" value="Genomic_DNA"/>
</dbReference>
<evidence type="ECO:0000313" key="2">
    <source>
        <dbReference type="Proteomes" id="UP000215767"/>
    </source>
</evidence>
<gene>
    <name evidence="1" type="ORF">CAL28_10615</name>
</gene>
<dbReference type="Proteomes" id="UP000215767">
    <property type="component" value="Unassembled WGS sequence"/>
</dbReference>
<reference evidence="2" key="1">
    <citation type="submission" date="2017-05" db="EMBL/GenBank/DDBJ databases">
        <title>Complete and WGS of Bordetella genogroups.</title>
        <authorList>
            <person name="Spilker T."/>
            <person name="Lipuma J."/>
        </authorList>
    </citation>
    <scope>NUCLEOTIDE SEQUENCE [LARGE SCALE GENOMIC DNA]</scope>
    <source>
        <strain evidence="2">AU8856</strain>
    </source>
</reference>
<protein>
    <submittedName>
        <fullName evidence="1">Uncharacterized protein</fullName>
    </submittedName>
</protein>
<evidence type="ECO:0000313" key="1">
    <source>
        <dbReference type="EMBL" id="OZI59931.1"/>
    </source>
</evidence>
<sequence>MRLKMKVDELDEGLRRALERSQGKFAMQQLVIADIGDAMAQPFAHTAEQKLRLKSRSLAAKTRALVVHDQALTLYPRSTK</sequence>
<organism evidence="1 2">
    <name type="scientific">Bordetella genomosp. 11</name>
    <dbReference type="NCBI Taxonomy" id="1416808"/>
    <lineage>
        <taxon>Bacteria</taxon>
        <taxon>Pseudomonadati</taxon>
        <taxon>Pseudomonadota</taxon>
        <taxon>Betaproteobacteria</taxon>
        <taxon>Burkholderiales</taxon>
        <taxon>Alcaligenaceae</taxon>
        <taxon>Bordetella</taxon>
    </lineage>
</organism>